<protein>
    <submittedName>
        <fullName evidence="1">Uncharacterized protein</fullName>
    </submittedName>
</protein>
<keyword evidence="2" id="KW-1185">Reference proteome</keyword>
<evidence type="ECO:0000313" key="1">
    <source>
        <dbReference type="EMBL" id="KIM43986.1"/>
    </source>
</evidence>
<gene>
    <name evidence="1" type="ORF">M413DRAFT_433218</name>
</gene>
<dbReference type="Proteomes" id="UP000053424">
    <property type="component" value="Unassembled WGS sequence"/>
</dbReference>
<evidence type="ECO:0000313" key="2">
    <source>
        <dbReference type="Proteomes" id="UP000053424"/>
    </source>
</evidence>
<dbReference type="HOGENOM" id="CLU_2264095_0_0_1"/>
<dbReference type="OrthoDB" id="3138711at2759"/>
<reference evidence="1 2" key="1">
    <citation type="submission" date="2014-04" db="EMBL/GenBank/DDBJ databases">
        <authorList>
            <consortium name="DOE Joint Genome Institute"/>
            <person name="Kuo A."/>
            <person name="Gay G."/>
            <person name="Dore J."/>
            <person name="Kohler A."/>
            <person name="Nagy L.G."/>
            <person name="Floudas D."/>
            <person name="Copeland A."/>
            <person name="Barry K.W."/>
            <person name="Cichocki N."/>
            <person name="Veneault-Fourrey C."/>
            <person name="LaButti K."/>
            <person name="Lindquist E.A."/>
            <person name="Lipzen A."/>
            <person name="Lundell T."/>
            <person name="Morin E."/>
            <person name="Murat C."/>
            <person name="Sun H."/>
            <person name="Tunlid A."/>
            <person name="Henrissat B."/>
            <person name="Grigoriev I.V."/>
            <person name="Hibbett D.S."/>
            <person name="Martin F."/>
            <person name="Nordberg H.P."/>
            <person name="Cantor M.N."/>
            <person name="Hua S.X."/>
        </authorList>
    </citation>
    <scope>NUCLEOTIDE SEQUENCE [LARGE SCALE GENOMIC DNA]</scope>
    <source>
        <strain evidence="2">h7</strain>
    </source>
</reference>
<accession>A0A0C3CJP6</accession>
<name>A0A0C3CJP6_HEBCY</name>
<dbReference type="EMBL" id="KN831774">
    <property type="protein sequence ID" value="KIM43986.1"/>
    <property type="molecule type" value="Genomic_DNA"/>
</dbReference>
<proteinExistence type="predicted"/>
<sequence>MLRPNHIPRVLKILSTIQHRMSSTHSSLVYPDRIFSRVPPPPRHSPKPISPSCQTLTGSIPLQWQESKNDKTPFYKLGRLQSTLRLVHKRKVSWPTEESNLSE</sequence>
<reference evidence="2" key="2">
    <citation type="submission" date="2015-01" db="EMBL/GenBank/DDBJ databases">
        <title>Evolutionary Origins and Diversification of the Mycorrhizal Mutualists.</title>
        <authorList>
            <consortium name="DOE Joint Genome Institute"/>
            <consortium name="Mycorrhizal Genomics Consortium"/>
            <person name="Kohler A."/>
            <person name="Kuo A."/>
            <person name="Nagy L.G."/>
            <person name="Floudas D."/>
            <person name="Copeland A."/>
            <person name="Barry K.W."/>
            <person name="Cichocki N."/>
            <person name="Veneault-Fourrey C."/>
            <person name="LaButti K."/>
            <person name="Lindquist E.A."/>
            <person name="Lipzen A."/>
            <person name="Lundell T."/>
            <person name="Morin E."/>
            <person name="Murat C."/>
            <person name="Riley R."/>
            <person name="Ohm R."/>
            <person name="Sun H."/>
            <person name="Tunlid A."/>
            <person name="Henrissat B."/>
            <person name="Grigoriev I.V."/>
            <person name="Hibbett D.S."/>
            <person name="Martin F."/>
        </authorList>
    </citation>
    <scope>NUCLEOTIDE SEQUENCE [LARGE SCALE GENOMIC DNA]</scope>
    <source>
        <strain evidence="2">h7</strain>
    </source>
</reference>
<dbReference type="AlphaFoldDB" id="A0A0C3CJP6"/>
<organism evidence="1 2">
    <name type="scientific">Hebeloma cylindrosporum</name>
    <dbReference type="NCBI Taxonomy" id="76867"/>
    <lineage>
        <taxon>Eukaryota</taxon>
        <taxon>Fungi</taxon>
        <taxon>Dikarya</taxon>
        <taxon>Basidiomycota</taxon>
        <taxon>Agaricomycotina</taxon>
        <taxon>Agaricomycetes</taxon>
        <taxon>Agaricomycetidae</taxon>
        <taxon>Agaricales</taxon>
        <taxon>Agaricineae</taxon>
        <taxon>Hymenogastraceae</taxon>
        <taxon>Hebeloma</taxon>
    </lineage>
</organism>